<dbReference type="SUPFAM" id="SSF81342">
    <property type="entry name" value="Transmembrane di-heme cytochromes"/>
    <property type="match status" value="1"/>
</dbReference>
<dbReference type="Pfam" id="PF00033">
    <property type="entry name" value="Cytochrome_B"/>
    <property type="match status" value="1"/>
</dbReference>
<dbReference type="GO" id="GO:0016020">
    <property type="term" value="C:membrane"/>
    <property type="evidence" value="ECO:0007669"/>
    <property type="project" value="InterPro"/>
</dbReference>
<dbReference type="Gene3D" id="1.20.810.10">
    <property type="entry name" value="Cytochrome Bc1 Complex, Chain C"/>
    <property type="match status" value="1"/>
</dbReference>
<feature type="transmembrane region" description="Helical" evidence="1">
    <location>
        <begin position="79"/>
        <end position="104"/>
    </location>
</feature>
<comment type="caution">
    <text evidence="3">The sequence shown here is derived from an EMBL/GenBank/DDBJ whole genome shotgun (WGS) entry which is preliminary data.</text>
</comment>
<dbReference type="InterPro" id="IPR027387">
    <property type="entry name" value="Cytb/b6-like_sf"/>
</dbReference>
<name>A0A2R6AWR3_9ARCH</name>
<feature type="transmembrane region" description="Helical" evidence="1">
    <location>
        <begin position="34"/>
        <end position="59"/>
    </location>
</feature>
<dbReference type="PANTHER" id="PTHR19271">
    <property type="entry name" value="CYTOCHROME B"/>
    <property type="match status" value="1"/>
</dbReference>
<dbReference type="GO" id="GO:0022904">
    <property type="term" value="P:respiratory electron transport chain"/>
    <property type="evidence" value="ECO:0007669"/>
    <property type="project" value="InterPro"/>
</dbReference>
<dbReference type="PROSITE" id="PS51002">
    <property type="entry name" value="CYTB_NTER"/>
    <property type="match status" value="1"/>
</dbReference>
<organism evidence="3 4">
    <name type="scientific">Candidatus Marsarchaeota G1 archaeon OSP_B</name>
    <dbReference type="NCBI Taxonomy" id="1978153"/>
    <lineage>
        <taxon>Archaea</taxon>
        <taxon>Candidatus Marsarchaeota</taxon>
        <taxon>Candidatus Marsarchaeota group 1</taxon>
    </lineage>
</organism>
<accession>A0A2R6AWR3</accession>
<dbReference type="Proteomes" id="UP000240838">
    <property type="component" value="Unassembled WGS sequence"/>
</dbReference>
<dbReference type="GO" id="GO:0009055">
    <property type="term" value="F:electron transfer activity"/>
    <property type="evidence" value="ECO:0007669"/>
    <property type="project" value="InterPro"/>
</dbReference>
<evidence type="ECO:0000313" key="4">
    <source>
        <dbReference type="Proteomes" id="UP000240838"/>
    </source>
</evidence>
<dbReference type="AlphaFoldDB" id="A0A2R6AWR3"/>
<proteinExistence type="predicted"/>
<reference evidence="3 4" key="1">
    <citation type="submission" date="2017-04" db="EMBL/GenBank/DDBJ databases">
        <title>Novel microbial lineages endemic to geothermal iron-oxide mats fill important gaps in the evolutionary history of Archaea.</title>
        <authorList>
            <person name="Jay Z.J."/>
            <person name="Beam J.P."/>
            <person name="Dlakic M."/>
            <person name="Rusch D.B."/>
            <person name="Kozubal M.A."/>
            <person name="Inskeep W.P."/>
        </authorList>
    </citation>
    <scope>NUCLEOTIDE SEQUENCE [LARGE SCALE GENOMIC DNA]</scope>
    <source>
        <strain evidence="3">OSP_B</strain>
    </source>
</reference>
<protein>
    <recommendedName>
        <fullName evidence="2">Cytochrome b/b6 N-terminal region profile domain-containing protein</fullName>
    </recommendedName>
</protein>
<keyword evidence="1" id="KW-0812">Transmembrane</keyword>
<dbReference type="PANTHER" id="PTHR19271:SF16">
    <property type="entry name" value="CYTOCHROME B"/>
    <property type="match status" value="1"/>
</dbReference>
<evidence type="ECO:0000259" key="2">
    <source>
        <dbReference type="PROSITE" id="PS51002"/>
    </source>
</evidence>
<gene>
    <name evidence="3" type="ORF">B9P99_04510</name>
</gene>
<feature type="domain" description="Cytochrome b/b6 N-terminal region profile" evidence="2">
    <location>
        <begin position="7"/>
        <end position="135"/>
    </location>
</feature>
<keyword evidence="1" id="KW-0472">Membrane</keyword>
<evidence type="ECO:0000313" key="3">
    <source>
        <dbReference type="EMBL" id="PSN90753.1"/>
    </source>
</evidence>
<dbReference type="GO" id="GO:0016491">
    <property type="term" value="F:oxidoreductase activity"/>
    <property type="evidence" value="ECO:0007669"/>
    <property type="project" value="InterPro"/>
</dbReference>
<feature type="transmembrane region" description="Helical" evidence="1">
    <location>
        <begin position="116"/>
        <end position="134"/>
    </location>
</feature>
<dbReference type="EMBL" id="NEXA01000164">
    <property type="protein sequence ID" value="PSN90753.1"/>
    <property type="molecule type" value="Genomic_DNA"/>
</dbReference>
<evidence type="ECO:0000256" key="1">
    <source>
        <dbReference type="SAM" id="Phobius"/>
    </source>
</evidence>
<dbReference type="InterPro" id="IPR005797">
    <property type="entry name" value="Cyt_b/b6_N"/>
</dbReference>
<dbReference type="InterPro" id="IPR016174">
    <property type="entry name" value="Di-haem_cyt_TM"/>
</dbReference>
<sequence length="135" mass="16026">MSLRQRFINWWSDRLHIKDVPLSKIPDYMYSVNYWLGSMVAAAFFYEIITGLFLLLYYAPSEPYTQTMYLIQKVPYGSLLLATHLYGAYAMIFLAYVHMFRNYFVKAYKKPRELQWMVGVILLTLLQGVAFMGYR</sequence>
<keyword evidence="1" id="KW-1133">Transmembrane helix</keyword>